<keyword evidence="1" id="KW-0560">Oxidoreductase</keyword>
<dbReference type="PANTHER" id="PTHR13847">
    <property type="entry name" value="SARCOSINE DEHYDROGENASE-RELATED"/>
    <property type="match status" value="1"/>
</dbReference>
<name>A0A518KER7_9BACT</name>
<evidence type="ECO:0000313" key="3">
    <source>
        <dbReference type="EMBL" id="QDV76272.1"/>
    </source>
</evidence>
<dbReference type="GO" id="GO:0032259">
    <property type="term" value="P:methylation"/>
    <property type="evidence" value="ECO:0007669"/>
    <property type="project" value="UniProtKB-KW"/>
</dbReference>
<dbReference type="InterPro" id="IPR036188">
    <property type="entry name" value="FAD/NAD-bd_sf"/>
</dbReference>
<dbReference type="RefSeq" id="WP_145116725.1">
    <property type="nucleotide sequence ID" value="NZ_CP036349.1"/>
</dbReference>
<keyword evidence="4" id="KW-1185">Reference proteome</keyword>
<proteinExistence type="predicted"/>
<evidence type="ECO:0000256" key="1">
    <source>
        <dbReference type="ARBA" id="ARBA00023002"/>
    </source>
</evidence>
<dbReference type="Proteomes" id="UP000316426">
    <property type="component" value="Chromosome"/>
</dbReference>
<dbReference type="EC" id="2.1.1.61" evidence="3"/>
<evidence type="ECO:0000313" key="4">
    <source>
        <dbReference type="Proteomes" id="UP000316426"/>
    </source>
</evidence>
<protein>
    <submittedName>
        <fullName evidence="3">tRNA 5-methylaminomethyl-2-thiouridine biosynthesis bifunctional protein MnmC</fullName>
        <ecNumber evidence="3">2.1.1.61</ecNumber>
    </submittedName>
</protein>
<reference evidence="3 4" key="1">
    <citation type="submission" date="2019-02" db="EMBL/GenBank/DDBJ databases">
        <title>Deep-cultivation of Planctomycetes and their phenomic and genomic characterization uncovers novel biology.</title>
        <authorList>
            <person name="Wiegand S."/>
            <person name="Jogler M."/>
            <person name="Boedeker C."/>
            <person name="Pinto D."/>
            <person name="Vollmers J."/>
            <person name="Rivas-Marin E."/>
            <person name="Kohn T."/>
            <person name="Peeters S.H."/>
            <person name="Heuer A."/>
            <person name="Rast P."/>
            <person name="Oberbeckmann S."/>
            <person name="Bunk B."/>
            <person name="Jeske O."/>
            <person name="Meyerdierks A."/>
            <person name="Storesund J.E."/>
            <person name="Kallscheuer N."/>
            <person name="Luecker S."/>
            <person name="Lage O.M."/>
            <person name="Pohl T."/>
            <person name="Merkel B.J."/>
            <person name="Hornburger P."/>
            <person name="Mueller R.-W."/>
            <person name="Bruemmer F."/>
            <person name="Labrenz M."/>
            <person name="Spormann A.M."/>
            <person name="Op den Camp H."/>
            <person name="Overmann J."/>
            <person name="Amann R."/>
            <person name="Jetten M.S.M."/>
            <person name="Mascher T."/>
            <person name="Medema M.H."/>
            <person name="Devos D.P."/>
            <person name="Kaster A.-K."/>
            <person name="Ovreas L."/>
            <person name="Rohde M."/>
            <person name="Galperin M.Y."/>
            <person name="Jogler C."/>
        </authorList>
    </citation>
    <scope>NUCLEOTIDE SEQUENCE [LARGE SCALE GENOMIC DNA]</scope>
    <source>
        <strain evidence="3 4">Spa11</strain>
    </source>
</reference>
<sequence length="351" mass="37326">MAHDAATFDVLILGQGLAGSTLAWRLAERGLSAAVIDRGGVDGVSHPSASRVAAGLITPVTGKRLAVADEFDELWRSAQAFYCGVESRCGESLLEVAPAVRVFADADERRAFLDRLESGKLGGHARLADDNELPRDLAAAHGALVMPAAARLRVAAYLDTTRQWLEAEGRYTEANVDPDSDIEHTPDGVGLPRLGVSAKRLVLCQGFTPCPPRWLMGVKFRPAKGEVLTIESPSYCERRVVHHGVWLAPEDAAAGRYRVGSTTEWSQLDSAPTDAGKSELLQRLAQAGVSSARVVEHLAAVRPATIDRQPALGFSSEAPAIGWLNGLGAKGSLGAPFYADEMADCVVASLR</sequence>
<gene>
    <name evidence="3" type="primary">mnmC</name>
    <name evidence="3" type="ORF">Spa11_45020</name>
</gene>
<organism evidence="3 4">
    <name type="scientific">Botrimarina mediterranea</name>
    <dbReference type="NCBI Taxonomy" id="2528022"/>
    <lineage>
        <taxon>Bacteria</taxon>
        <taxon>Pseudomonadati</taxon>
        <taxon>Planctomycetota</taxon>
        <taxon>Planctomycetia</taxon>
        <taxon>Pirellulales</taxon>
        <taxon>Lacipirellulaceae</taxon>
        <taxon>Botrimarina</taxon>
    </lineage>
</organism>
<dbReference type="EMBL" id="CP036349">
    <property type="protein sequence ID" value="QDV76272.1"/>
    <property type="molecule type" value="Genomic_DNA"/>
</dbReference>
<dbReference type="AlphaFoldDB" id="A0A518KER7"/>
<dbReference type="SUPFAM" id="SSF51971">
    <property type="entry name" value="Nucleotide-binding domain"/>
    <property type="match status" value="1"/>
</dbReference>
<dbReference type="GO" id="GO:0005737">
    <property type="term" value="C:cytoplasm"/>
    <property type="evidence" value="ECO:0007669"/>
    <property type="project" value="TreeGrafter"/>
</dbReference>
<accession>A0A518KER7</accession>
<feature type="domain" description="FAD dependent oxidoreductase" evidence="2">
    <location>
        <begin position="9"/>
        <end position="344"/>
    </location>
</feature>
<dbReference type="KEGG" id="bmei:Spa11_45020"/>
<dbReference type="Gene3D" id="3.50.50.60">
    <property type="entry name" value="FAD/NAD(P)-binding domain"/>
    <property type="match status" value="1"/>
</dbReference>
<keyword evidence="3" id="KW-0808">Transferase</keyword>
<dbReference type="Pfam" id="PF01266">
    <property type="entry name" value="DAO"/>
    <property type="match status" value="1"/>
</dbReference>
<dbReference type="InterPro" id="IPR006076">
    <property type="entry name" value="FAD-dep_OxRdtase"/>
</dbReference>
<dbReference type="PANTHER" id="PTHR13847:SF289">
    <property type="entry name" value="GLYCINE OXIDASE"/>
    <property type="match status" value="1"/>
</dbReference>
<evidence type="ECO:0000259" key="2">
    <source>
        <dbReference type="Pfam" id="PF01266"/>
    </source>
</evidence>
<dbReference type="GO" id="GO:0004808">
    <property type="term" value="F:tRNA (5-methylaminomethyl-2-thiouridylate)(34)-methyltransferase activity"/>
    <property type="evidence" value="ECO:0007669"/>
    <property type="project" value="UniProtKB-EC"/>
</dbReference>
<dbReference type="Gene3D" id="3.30.9.10">
    <property type="entry name" value="D-Amino Acid Oxidase, subunit A, domain 2"/>
    <property type="match status" value="1"/>
</dbReference>
<keyword evidence="3" id="KW-0489">Methyltransferase</keyword>
<dbReference type="GO" id="GO:0016491">
    <property type="term" value="F:oxidoreductase activity"/>
    <property type="evidence" value="ECO:0007669"/>
    <property type="project" value="UniProtKB-KW"/>
</dbReference>